<evidence type="ECO:0000256" key="3">
    <source>
        <dbReference type="SAM" id="SignalP"/>
    </source>
</evidence>
<evidence type="ECO:0000313" key="5">
    <source>
        <dbReference type="EMBL" id="KJY02477.1"/>
    </source>
</evidence>
<dbReference type="EMBL" id="LAFY01000046">
    <property type="protein sequence ID" value="KJY02477.1"/>
    <property type="molecule type" value="Genomic_DNA"/>
</dbReference>
<dbReference type="InterPro" id="IPR024382">
    <property type="entry name" value="Vps3844_C"/>
</dbReference>
<evidence type="ECO:0000256" key="2">
    <source>
        <dbReference type="SAM" id="Phobius"/>
    </source>
</evidence>
<sequence length="372" mass="40090">MKLSASTLLPALAHLAAASTARIHIRDPQQRDVQSRDVSPVAARLVIAQRTGVEDYHSADLERDDVIDAINDYGLQTPMFAAKAAGCERKAFLLYEGEEDIEALSSYTSFDLSPAPASSAIRGLMLDLARQSVPKQLLKLSDETLLDRLQSIQYMSSPLFFLTTSSSHFTSELNRLVKENYCITTLTTPLDTSSTATSKFQWGTYTLPKLNTKRSVPEKLLSESHASLSSDSHPSLHASANHSSSNSSSEPLRGILPACFTSLSACESTTRNCTGHGTCRKAYRDPDRGSNGLDCYSCSCVATKSGDGKKTTTWAGPACQKKDVSVEFWLIALFTIAMMGLVGFAVGSVWEMGSEELPSVIGAGVSGPTARK</sequence>
<feature type="signal peptide" evidence="3">
    <location>
        <begin position="1"/>
        <end position="18"/>
    </location>
</feature>
<dbReference type="GO" id="GO:0005783">
    <property type="term" value="C:endoplasmic reticulum"/>
    <property type="evidence" value="ECO:0007669"/>
    <property type="project" value="TreeGrafter"/>
</dbReference>
<accession>A0A0F4GYL1</accession>
<dbReference type="PANTHER" id="PTHR36853">
    <property type="entry name" value="EXPRESSED PROTEIN"/>
    <property type="match status" value="1"/>
</dbReference>
<dbReference type="Pfam" id="PF12955">
    <property type="entry name" value="Vps3844_C"/>
    <property type="match status" value="1"/>
</dbReference>
<feature type="chain" id="PRO_5002468899" description="Vacuolar sorting protein Vps3844 C-terminal domain-containing protein" evidence="3">
    <location>
        <begin position="19"/>
        <end position="372"/>
    </location>
</feature>
<feature type="region of interest" description="Disordered" evidence="1">
    <location>
        <begin position="221"/>
        <end position="250"/>
    </location>
</feature>
<evidence type="ECO:0000313" key="6">
    <source>
        <dbReference type="Proteomes" id="UP000033647"/>
    </source>
</evidence>
<evidence type="ECO:0000256" key="1">
    <source>
        <dbReference type="SAM" id="MobiDB-lite"/>
    </source>
</evidence>
<keyword evidence="2" id="KW-0472">Membrane</keyword>
<dbReference type="STRING" id="1047168.A0A0F4GYL1"/>
<dbReference type="InterPro" id="IPR053065">
    <property type="entry name" value="Archenteron_Induction-Rel"/>
</dbReference>
<keyword evidence="2" id="KW-1133">Transmembrane helix</keyword>
<feature type="domain" description="Vacuolar sorting protein Vps3844 C-terminal" evidence="4">
    <location>
        <begin position="259"/>
        <end position="363"/>
    </location>
</feature>
<dbReference type="Proteomes" id="UP000033647">
    <property type="component" value="Unassembled WGS sequence"/>
</dbReference>
<dbReference type="OrthoDB" id="5583277at2759"/>
<keyword evidence="3" id="KW-0732">Signal</keyword>
<keyword evidence="2" id="KW-0812">Transmembrane</keyword>
<keyword evidence="6" id="KW-1185">Reference proteome</keyword>
<feature type="compositionally biased region" description="Low complexity" evidence="1">
    <location>
        <begin position="223"/>
        <end position="250"/>
    </location>
</feature>
<feature type="transmembrane region" description="Helical" evidence="2">
    <location>
        <begin position="328"/>
        <end position="350"/>
    </location>
</feature>
<protein>
    <recommendedName>
        <fullName evidence="4">Vacuolar sorting protein Vps3844 C-terminal domain-containing protein</fullName>
    </recommendedName>
</protein>
<dbReference type="PANTHER" id="PTHR36853:SF1">
    <property type="entry name" value="DUF3844 DOMAIN-CONTAINING PROTEIN"/>
    <property type="match status" value="1"/>
</dbReference>
<proteinExistence type="predicted"/>
<organism evidence="5 6">
    <name type="scientific">Zymoseptoria brevis</name>
    <dbReference type="NCBI Taxonomy" id="1047168"/>
    <lineage>
        <taxon>Eukaryota</taxon>
        <taxon>Fungi</taxon>
        <taxon>Dikarya</taxon>
        <taxon>Ascomycota</taxon>
        <taxon>Pezizomycotina</taxon>
        <taxon>Dothideomycetes</taxon>
        <taxon>Dothideomycetidae</taxon>
        <taxon>Mycosphaerellales</taxon>
        <taxon>Mycosphaerellaceae</taxon>
        <taxon>Zymoseptoria</taxon>
    </lineage>
</organism>
<name>A0A0F4GYL1_9PEZI</name>
<gene>
    <name evidence="5" type="ORF">TI39_contig49g00013</name>
</gene>
<evidence type="ECO:0000259" key="4">
    <source>
        <dbReference type="Pfam" id="PF12955"/>
    </source>
</evidence>
<dbReference type="AlphaFoldDB" id="A0A0F4GYL1"/>
<comment type="caution">
    <text evidence="5">The sequence shown here is derived from an EMBL/GenBank/DDBJ whole genome shotgun (WGS) entry which is preliminary data.</text>
</comment>
<reference evidence="5 6" key="1">
    <citation type="submission" date="2015-03" db="EMBL/GenBank/DDBJ databases">
        <title>RNA-seq based gene annotation and comparative genomics of four Zymoseptoria species reveal species-specific pathogenicity related genes and transposable element activity.</title>
        <authorList>
            <person name="Grandaubert J."/>
            <person name="Bhattacharyya A."/>
            <person name="Stukenbrock E.H."/>
        </authorList>
    </citation>
    <scope>NUCLEOTIDE SEQUENCE [LARGE SCALE GENOMIC DNA]</scope>
    <source>
        <strain evidence="5 6">Zb18110</strain>
    </source>
</reference>